<feature type="compositionally biased region" description="Low complexity" evidence="1">
    <location>
        <begin position="26"/>
        <end position="36"/>
    </location>
</feature>
<gene>
    <name evidence="2" type="ORF">B0H17DRAFT_1198646</name>
</gene>
<evidence type="ECO:0000313" key="2">
    <source>
        <dbReference type="EMBL" id="KAJ7695411.1"/>
    </source>
</evidence>
<sequence>MPQNRSSASNPITIYGLHPAPVHSSVNSSAYSYGSGPPTSHSSLAFAPHNASLNQSINPNASYHPAAPSAPPPQPTLFNQYFNAHTPHTSAAASPPIPSPPITNRPEPKCYGGSDYALSWDTPTAPLPSHSPSSLSSQSQSREVDAMPLPPSYSERL</sequence>
<dbReference type="EMBL" id="JARKIE010000038">
    <property type="protein sequence ID" value="KAJ7695411.1"/>
    <property type="molecule type" value="Genomic_DNA"/>
</dbReference>
<organism evidence="2 3">
    <name type="scientific">Mycena rosella</name>
    <name type="common">Pink bonnet</name>
    <name type="synonym">Agaricus rosellus</name>
    <dbReference type="NCBI Taxonomy" id="1033263"/>
    <lineage>
        <taxon>Eukaryota</taxon>
        <taxon>Fungi</taxon>
        <taxon>Dikarya</taxon>
        <taxon>Basidiomycota</taxon>
        <taxon>Agaricomycotina</taxon>
        <taxon>Agaricomycetes</taxon>
        <taxon>Agaricomycetidae</taxon>
        <taxon>Agaricales</taxon>
        <taxon>Marasmiineae</taxon>
        <taxon>Mycenaceae</taxon>
        <taxon>Mycena</taxon>
    </lineage>
</organism>
<feature type="compositionally biased region" description="Low complexity" evidence="1">
    <location>
        <begin position="58"/>
        <end position="67"/>
    </location>
</feature>
<comment type="caution">
    <text evidence="2">The sequence shown here is derived from an EMBL/GenBank/DDBJ whole genome shotgun (WGS) entry which is preliminary data.</text>
</comment>
<evidence type="ECO:0000256" key="1">
    <source>
        <dbReference type="SAM" id="MobiDB-lite"/>
    </source>
</evidence>
<feature type="region of interest" description="Disordered" evidence="1">
    <location>
        <begin position="26"/>
        <end position="157"/>
    </location>
</feature>
<keyword evidence="3" id="KW-1185">Reference proteome</keyword>
<dbReference type="Proteomes" id="UP001221757">
    <property type="component" value="Unassembled WGS sequence"/>
</dbReference>
<protein>
    <submittedName>
        <fullName evidence="2">Uncharacterized protein</fullName>
    </submittedName>
</protein>
<accession>A0AAD7DMN7</accession>
<evidence type="ECO:0000313" key="3">
    <source>
        <dbReference type="Proteomes" id="UP001221757"/>
    </source>
</evidence>
<reference evidence="2" key="1">
    <citation type="submission" date="2023-03" db="EMBL/GenBank/DDBJ databases">
        <title>Massive genome expansion in bonnet fungi (Mycena s.s.) driven by repeated elements and novel gene families across ecological guilds.</title>
        <authorList>
            <consortium name="Lawrence Berkeley National Laboratory"/>
            <person name="Harder C.B."/>
            <person name="Miyauchi S."/>
            <person name="Viragh M."/>
            <person name="Kuo A."/>
            <person name="Thoen E."/>
            <person name="Andreopoulos B."/>
            <person name="Lu D."/>
            <person name="Skrede I."/>
            <person name="Drula E."/>
            <person name="Henrissat B."/>
            <person name="Morin E."/>
            <person name="Kohler A."/>
            <person name="Barry K."/>
            <person name="LaButti K."/>
            <person name="Morin E."/>
            <person name="Salamov A."/>
            <person name="Lipzen A."/>
            <person name="Mereny Z."/>
            <person name="Hegedus B."/>
            <person name="Baldrian P."/>
            <person name="Stursova M."/>
            <person name="Weitz H."/>
            <person name="Taylor A."/>
            <person name="Grigoriev I.V."/>
            <person name="Nagy L.G."/>
            <person name="Martin F."/>
            <person name="Kauserud H."/>
        </authorList>
    </citation>
    <scope>NUCLEOTIDE SEQUENCE</scope>
    <source>
        <strain evidence="2">CBHHK067</strain>
    </source>
</reference>
<dbReference type="AlphaFoldDB" id="A0AAD7DMN7"/>
<name>A0AAD7DMN7_MYCRO</name>
<proteinExistence type="predicted"/>
<feature type="compositionally biased region" description="Low complexity" evidence="1">
    <location>
        <begin position="127"/>
        <end position="141"/>
    </location>
</feature>
<feature type="compositionally biased region" description="Low complexity" evidence="1">
    <location>
        <begin position="84"/>
        <end position="94"/>
    </location>
</feature>